<evidence type="ECO:0000256" key="4">
    <source>
        <dbReference type="PROSITE-ProRule" id="PRU00335"/>
    </source>
</evidence>
<evidence type="ECO:0000256" key="1">
    <source>
        <dbReference type="ARBA" id="ARBA00023015"/>
    </source>
</evidence>
<sequence>MRKTPQQERSRQTVERILLAGQQILAADGYGRFTTNRVADAAGVSPGSLYQYFPDKASIIDVILDRYWERFSDRVAAALSAHLADEDDPVRAVAEALVGALEQDAALMRVVAEELPIARFKERRAALGQRIGDMLAAYLTFVGRLDRAQAVRRAWVLVTTAEAVASRWVLDETVLSREELIHELSALARAYAGLPGDA</sequence>
<comment type="caution">
    <text evidence="6">The sequence shown here is derived from an EMBL/GenBank/DDBJ whole genome shotgun (WGS) entry which is preliminary data.</text>
</comment>
<keyword evidence="7" id="KW-1185">Reference proteome</keyword>
<dbReference type="PRINTS" id="PR00455">
    <property type="entry name" value="HTHTETR"/>
</dbReference>
<evidence type="ECO:0000256" key="3">
    <source>
        <dbReference type="ARBA" id="ARBA00023163"/>
    </source>
</evidence>
<dbReference type="AlphaFoldDB" id="A0A0L6CMJ9"/>
<dbReference type="EMBL" id="LAIR01000002">
    <property type="protein sequence ID" value="KNX38947.1"/>
    <property type="molecule type" value="Genomic_DNA"/>
</dbReference>
<evidence type="ECO:0000259" key="5">
    <source>
        <dbReference type="PROSITE" id="PS50977"/>
    </source>
</evidence>
<dbReference type="Proteomes" id="UP000037397">
    <property type="component" value="Unassembled WGS sequence"/>
</dbReference>
<gene>
    <name evidence="6" type="ORF">VV01_20335</name>
</gene>
<evidence type="ECO:0000256" key="2">
    <source>
        <dbReference type="ARBA" id="ARBA00023125"/>
    </source>
</evidence>
<dbReference type="OrthoDB" id="3472897at2"/>
<dbReference type="Pfam" id="PF00440">
    <property type="entry name" value="TetR_N"/>
    <property type="match status" value="1"/>
</dbReference>
<protein>
    <recommendedName>
        <fullName evidence="5">HTH tetR-type domain-containing protein</fullName>
    </recommendedName>
</protein>
<accession>A0A0L6CMJ9</accession>
<evidence type="ECO:0000313" key="6">
    <source>
        <dbReference type="EMBL" id="KNX38947.1"/>
    </source>
</evidence>
<keyword evidence="1" id="KW-0805">Transcription regulation</keyword>
<reference evidence="7" key="1">
    <citation type="submission" date="2015-03" db="EMBL/GenBank/DDBJ databases">
        <title>Luteipulveratus halotolerans sp. nov., a novel actinobacterium (Dermacoccaceae) from Sarawak, Malaysia.</title>
        <authorList>
            <person name="Juboi H."/>
            <person name="Basik A."/>
            <person name="Shamsul S.S."/>
            <person name="Arnold P."/>
            <person name="Schmitt E.K."/>
            <person name="Sanglier J.-J."/>
            <person name="Yeo T."/>
        </authorList>
    </citation>
    <scope>NUCLEOTIDE SEQUENCE [LARGE SCALE GENOMIC DNA]</scope>
    <source>
        <strain evidence="7">C296001</strain>
    </source>
</reference>
<dbReference type="InterPro" id="IPR041669">
    <property type="entry name" value="TetR_C_15"/>
</dbReference>
<dbReference type="InterPro" id="IPR009057">
    <property type="entry name" value="Homeodomain-like_sf"/>
</dbReference>
<dbReference type="InterPro" id="IPR050109">
    <property type="entry name" value="HTH-type_TetR-like_transc_reg"/>
</dbReference>
<dbReference type="STRING" id="1631356.VV01_20335"/>
<dbReference type="InterPro" id="IPR001647">
    <property type="entry name" value="HTH_TetR"/>
</dbReference>
<feature type="DNA-binding region" description="H-T-H motif" evidence="4">
    <location>
        <begin position="34"/>
        <end position="53"/>
    </location>
</feature>
<proteinExistence type="predicted"/>
<name>A0A0L6CMJ9_9MICO</name>
<dbReference type="GO" id="GO:0003700">
    <property type="term" value="F:DNA-binding transcription factor activity"/>
    <property type="evidence" value="ECO:0007669"/>
    <property type="project" value="TreeGrafter"/>
</dbReference>
<dbReference type="PANTHER" id="PTHR30055:SF234">
    <property type="entry name" value="HTH-TYPE TRANSCRIPTIONAL REGULATOR BETI"/>
    <property type="match status" value="1"/>
</dbReference>
<dbReference type="PANTHER" id="PTHR30055">
    <property type="entry name" value="HTH-TYPE TRANSCRIPTIONAL REGULATOR RUTR"/>
    <property type="match status" value="1"/>
</dbReference>
<keyword evidence="2 4" id="KW-0238">DNA-binding</keyword>
<keyword evidence="3" id="KW-0804">Transcription</keyword>
<dbReference type="PROSITE" id="PS50977">
    <property type="entry name" value="HTH_TETR_2"/>
    <property type="match status" value="1"/>
</dbReference>
<dbReference type="Gene3D" id="1.10.357.10">
    <property type="entry name" value="Tetracycline Repressor, domain 2"/>
    <property type="match status" value="1"/>
</dbReference>
<organism evidence="6 7">
    <name type="scientific">Luteipulveratus halotolerans</name>
    <dbReference type="NCBI Taxonomy" id="1631356"/>
    <lineage>
        <taxon>Bacteria</taxon>
        <taxon>Bacillati</taxon>
        <taxon>Actinomycetota</taxon>
        <taxon>Actinomycetes</taxon>
        <taxon>Micrococcales</taxon>
        <taxon>Dermacoccaceae</taxon>
        <taxon>Luteipulveratus</taxon>
    </lineage>
</organism>
<dbReference type="PROSITE" id="PS01081">
    <property type="entry name" value="HTH_TETR_1"/>
    <property type="match status" value="1"/>
</dbReference>
<dbReference type="Pfam" id="PF17918">
    <property type="entry name" value="TetR_C_15"/>
    <property type="match status" value="1"/>
</dbReference>
<dbReference type="RefSeq" id="WP_050671481.1">
    <property type="nucleotide sequence ID" value="NZ_LAIR01000002.1"/>
</dbReference>
<dbReference type="InterPro" id="IPR023772">
    <property type="entry name" value="DNA-bd_HTH_TetR-type_CS"/>
</dbReference>
<dbReference type="SUPFAM" id="SSF46689">
    <property type="entry name" value="Homeodomain-like"/>
    <property type="match status" value="1"/>
</dbReference>
<evidence type="ECO:0000313" key="7">
    <source>
        <dbReference type="Proteomes" id="UP000037397"/>
    </source>
</evidence>
<feature type="domain" description="HTH tetR-type" evidence="5">
    <location>
        <begin position="11"/>
        <end position="71"/>
    </location>
</feature>
<dbReference type="GO" id="GO:0000976">
    <property type="term" value="F:transcription cis-regulatory region binding"/>
    <property type="evidence" value="ECO:0007669"/>
    <property type="project" value="TreeGrafter"/>
</dbReference>